<feature type="domain" description="Methyltransferase type 12" evidence="1">
    <location>
        <begin position="40"/>
        <end position="135"/>
    </location>
</feature>
<dbReference type="Pfam" id="PF08242">
    <property type="entry name" value="Methyltransf_12"/>
    <property type="match status" value="1"/>
</dbReference>
<dbReference type="PANTHER" id="PTHR43861">
    <property type="entry name" value="TRANS-ACONITATE 2-METHYLTRANSFERASE-RELATED"/>
    <property type="match status" value="1"/>
</dbReference>
<dbReference type="CDD" id="cd02440">
    <property type="entry name" value="AdoMet_MTases"/>
    <property type="match status" value="1"/>
</dbReference>
<proteinExistence type="predicted"/>
<dbReference type="GO" id="GO:0008168">
    <property type="term" value="F:methyltransferase activity"/>
    <property type="evidence" value="ECO:0007669"/>
    <property type="project" value="UniProtKB-KW"/>
</dbReference>
<dbReference type="GO" id="GO:0032259">
    <property type="term" value="P:methylation"/>
    <property type="evidence" value="ECO:0007669"/>
    <property type="project" value="UniProtKB-KW"/>
</dbReference>
<name>A0A1I5E7X2_9BACT</name>
<sequence>MGKYIHGYLTEEQERLMSQAGILTPLIYPFIDLKNRKNVLEIGSGVGAQSQVILSLYSDLDLTCVEIEKSQIEKAQINLSGFSDRKINFVNQDAAELNFGEKFDAGFICWVLEHVEEPKKVLRSVYEHLHPEGVIYLTEVFNSSFYFLPKLPGLERYYNAYNAYQIQSGGDPDIGVKLGNLLHEVGFGEIELQRGGFHLDQSRPEELKRMTAYWKELMKSAAKPMLDTDLISENDVREMESDLEAIAKDSNSVFFYQFVQAKAKRKA</sequence>
<keyword evidence="3" id="KW-1185">Reference proteome</keyword>
<dbReference type="SUPFAM" id="SSF53335">
    <property type="entry name" value="S-adenosyl-L-methionine-dependent methyltransferases"/>
    <property type="match status" value="1"/>
</dbReference>
<dbReference type="Proteomes" id="UP000199564">
    <property type="component" value="Unassembled WGS sequence"/>
</dbReference>
<dbReference type="EMBL" id="FOVW01000003">
    <property type="protein sequence ID" value="SFO07527.1"/>
    <property type="molecule type" value="Genomic_DNA"/>
</dbReference>
<keyword evidence="2" id="KW-0489">Methyltransferase</keyword>
<keyword evidence="2" id="KW-0808">Transferase</keyword>
<dbReference type="AlphaFoldDB" id="A0A1I5E7X2"/>
<protein>
    <submittedName>
        <fullName evidence="2">Methyltransferase domain-containing protein</fullName>
    </submittedName>
</protein>
<dbReference type="RefSeq" id="WP_091651850.1">
    <property type="nucleotide sequence ID" value="NZ_FOVW01000003.1"/>
</dbReference>
<gene>
    <name evidence="2" type="ORF">SAMN04488519_103329</name>
</gene>
<organism evidence="2 3">
    <name type="scientific">Algoriphagus ornithinivorans</name>
    <dbReference type="NCBI Taxonomy" id="226506"/>
    <lineage>
        <taxon>Bacteria</taxon>
        <taxon>Pseudomonadati</taxon>
        <taxon>Bacteroidota</taxon>
        <taxon>Cytophagia</taxon>
        <taxon>Cytophagales</taxon>
        <taxon>Cyclobacteriaceae</taxon>
        <taxon>Algoriphagus</taxon>
    </lineage>
</organism>
<dbReference type="InterPro" id="IPR029063">
    <property type="entry name" value="SAM-dependent_MTases_sf"/>
</dbReference>
<dbReference type="STRING" id="226506.SAMN04488519_103329"/>
<dbReference type="Gene3D" id="3.40.50.150">
    <property type="entry name" value="Vaccinia Virus protein VP39"/>
    <property type="match status" value="1"/>
</dbReference>
<evidence type="ECO:0000313" key="3">
    <source>
        <dbReference type="Proteomes" id="UP000199564"/>
    </source>
</evidence>
<reference evidence="3" key="1">
    <citation type="submission" date="2016-10" db="EMBL/GenBank/DDBJ databases">
        <authorList>
            <person name="Varghese N."/>
            <person name="Submissions S."/>
        </authorList>
    </citation>
    <scope>NUCLEOTIDE SEQUENCE [LARGE SCALE GENOMIC DNA]</scope>
    <source>
        <strain evidence="3">DSM 15282</strain>
    </source>
</reference>
<accession>A0A1I5E7X2</accession>
<evidence type="ECO:0000259" key="1">
    <source>
        <dbReference type="Pfam" id="PF08242"/>
    </source>
</evidence>
<evidence type="ECO:0000313" key="2">
    <source>
        <dbReference type="EMBL" id="SFO07527.1"/>
    </source>
</evidence>
<dbReference type="InterPro" id="IPR013217">
    <property type="entry name" value="Methyltransf_12"/>
</dbReference>